<keyword evidence="13" id="KW-1185">Reference proteome</keyword>
<keyword evidence="5 12" id="KW-0808">Transferase</keyword>
<keyword evidence="11" id="KW-0732">Signal</keyword>
<protein>
    <recommendedName>
        <fullName evidence="3">FAD:protein FMN transferase</fullName>
        <ecNumber evidence="2">2.7.1.180</ecNumber>
    </recommendedName>
    <alternativeName>
        <fullName evidence="9">Flavin transferase</fullName>
    </alternativeName>
</protein>
<feature type="chain" id="PRO_5045727378" description="FAD:protein FMN transferase" evidence="11">
    <location>
        <begin position="29"/>
        <end position="380"/>
    </location>
</feature>
<keyword evidence="4" id="KW-0285">Flavoprotein</keyword>
<evidence type="ECO:0000256" key="4">
    <source>
        <dbReference type="ARBA" id="ARBA00022630"/>
    </source>
</evidence>
<evidence type="ECO:0000256" key="9">
    <source>
        <dbReference type="ARBA" id="ARBA00031306"/>
    </source>
</evidence>
<evidence type="ECO:0000256" key="7">
    <source>
        <dbReference type="ARBA" id="ARBA00022827"/>
    </source>
</evidence>
<keyword evidence="7" id="KW-0274">FAD</keyword>
<dbReference type="RefSeq" id="WP_341411645.1">
    <property type="nucleotide sequence ID" value="NZ_JBBUTH010000008.1"/>
</dbReference>
<dbReference type="Gene3D" id="3.10.520.10">
    <property type="entry name" value="ApbE-like domains"/>
    <property type="match status" value="1"/>
</dbReference>
<evidence type="ECO:0000256" key="11">
    <source>
        <dbReference type="SAM" id="SignalP"/>
    </source>
</evidence>
<accession>A0ABU9CL93</accession>
<dbReference type="EMBL" id="JBBUTH010000008">
    <property type="protein sequence ID" value="MEK8051950.1"/>
    <property type="molecule type" value="Genomic_DNA"/>
</dbReference>
<comment type="catalytic activity">
    <reaction evidence="10">
        <text>L-threonyl-[protein] + FAD = FMN-L-threonyl-[protein] + AMP + H(+)</text>
        <dbReference type="Rhea" id="RHEA:36847"/>
        <dbReference type="Rhea" id="RHEA-COMP:11060"/>
        <dbReference type="Rhea" id="RHEA-COMP:11061"/>
        <dbReference type="ChEBI" id="CHEBI:15378"/>
        <dbReference type="ChEBI" id="CHEBI:30013"/>
        <dbReference type="ChEBI" id="CHEBI:57692"/>
        <dbReference type="ChEBI" id="CHEBI:74257"/>
        <dbReference type="ChEBI" id="CHEBI:456215"/>
        <dbReference type="EC" id="2.7.1.180"/>
    </reaction>
</comment>
<evidence type="ECO:0000256" key="10">
    <source>
        <dbReference type="ARBA" id="ARBA00048540"/>
    </source>
</evidence>
<evidence type="ECO:0000256" key="2">
    <source>
        <dbReference type="ARBA" id="ARBA00011955"/>
    </source>
</evidence>
<evidence type="ECO:0000256" key="5">
    <source>
        <dbReference type="ARBA" id="ARBA00022679"/>
    </source>
</evidence>
<dbReference type="Pfam" id="PF02424">
    <property type="entry name" value="ApbE"/>
    <property type="match status" value="1"/>
</dbReference>
<dbReference type="PANTHER" id="PTHR30040:SF2">
    <property type="entry name" value="FAD:PROTEIN FMN TRANSFERASE"/>
    <property type="match status" value="1"/>
</dbReference>
<sequence length="380" mass="39247">MHRRQALALGGGLLLPGLATLPAGPARAATPGTWRQQAQRPLMGTTVRLVAETADAGRAAALPEALDHAFARMAALAALMTHYEPTSGTGAIALAAGLQPVPVAAPLMTVLQQAQALSARSDGAFDVTIGATGLWRFDDPAAPPHPAPEQVARGLPLVGWRQLRLDARAGTAWLPRRGMRLDLGGIAKLPILAAGLQALREAGVPRALVDGGGDVLAFSPPDTATAPAGRRRLPASPTWPAWRVGVRDPARPDALIGVLALHNGVMASSGDYERCSTDTLGRRWHHVLDPRTGRPATAAHGVTLLARAPGEGGPAALDDAVARVNGLGAALMVLDEARGRALLAGLPPAGHRRADVQALVTRQDGSRWGALDGWVRAGAA</sequence>
<organism evidence="12 13">
    <name type="scientific">Pseudaquabacterium inlustre</name>
    <dbReference type="NCBI Taxonomy" id="2984192"/>
    <lineage>
        <taxon>Bacteria</taxon>
        <taxon>Pseudomonadati</taxon>
        <taxon>Pseudomonadota</taxon>
        <taxon>Betaproteobacteria</taxon>
        <taxon>Burkholderiales</taxon>
        <taxon>Sphaerotilaceae</taxon>
        <taxon>Pseudaquabacterium</taxon>
    </lineage>
</organism>
<dbReference type="PANTHER" id="PTHR30040">
    <property type="entry name" value="THIAMINE BIOSYNTHESIS LIPOPROTEIN APBE"/>
    <property type="match status" value="1"/>
</dbReference>
<dbReference type="EC" id="2.7.1.180" evidence="2"/>
<dbReference type="Proteomes" id="UP001365405">
    <property type="component" value="Unassembled WGS sequence"/>
</dbReference>
<evidence type="ECO:0000256" key="3">
    <source>
        <dbReference type="ARBA" id="ARBA00016337"/>
    </source>
</evidence>
<gene>
    <name evidence="12" type="ORF">AACH10_16985</name>
</gene>
<evidence type="ECO:0000256" key="1">
    <source>
        <dbReference type="ARBA" id="ARBA00001946"/>
    </source>
</evidence>
<evidence type="ECO:0000313" key="12">
    <source>
        <dbReference type="EMBL" id="MEK8051950.1"/>
    </source>
</evidence>
<keyword evidence="6" id="KW-0479">Metal-binding</keyword>
<proteinExistence type="predicted"/>
<dbReference type="InterPro" id="IPR003374">
    <property type="entry name" value="ApbE-like_sf"/>
</dbReference>
<dbReference type="SUPFAM" id="SSF143631">
    <property type="entry name" value="ApbE-like"/>
    <property type="match status" value="1"/>
</dbReference>
<name>A0ABU9CL93_9BURK</name>
<evidence type="ECO:0000256" key="6">
    <source>
        <dbReference type="ARBA" id="ARBA00022723"/>
    </source>
</evidence>
<keyword evidence="8" id="KW-0460">Magnesium</keyword>
<dbReference type="InterPro" id="IPR024932">
    <property type="entry name" value="ApbE"/>
</dbReference>
<evidence type="ECO:0000313" key="13">
    <source>
        <dbReference type="Proteomes" id="UP001365405"/>
    </source>
</evidence>
<comment type="caution">
    <text evidence="12">The sequence shown here is derived from an EMBL/GenBank/DDBJ whole genome shotgun (WGS) entry which is preliminary data.</text>
</comment>
<dbReference type="GO" id="GO:0016740">
    <property type="term" value="F:transferase activity"/>
    <property type="evidence" value="ECO:0007669"/>
    <property type="project" value="UniProtKB-KW"/>
</dbReference>
<reference evidence="12 13" key="1">
    <citation type="submission" date="2024-04" db="EMBL/GenBank/DDBJ databases">
        <title>Novel species of the genus Ideonella isolated from streams.</title>
        <authorList>
            <person name="Lu H."/>
        </authorList>
    </citation>
    <scope>NUCLEOTIDE SEQUENCE [LARGE SCALE GENOMIC DNA]</scope>
    <source>
        <strain evidence="12 13">DXS22W</strain>
    </source>
</reference>
<evidence type="ECO:0000256" key="8">
    <source>
        <dbReference type="ARBA" id="ARBA00022842"/>
    </source>
</evidence>
<comment type="cofactor">
    <cofactor evidence="1">
        <name>Mg(2+)</name>
        <dbReference type="ChEBI" id="CHEBI:18420"/>
    </cofactor>
</comment>
<feature type="signal peptide" evidence="11">
    <location>
        <begin position="1"/>
        <end position="28"/>
    </location>
</feature>